<protein>
    <submittedName>
        <fullName evidence="1">Uncharacterized protein</fullName>
    </submittedName>
</protein>
<sequence length="55" mass="6269">MMTTLGIVVLMVERCMYSVKTTYFYLFEKFLPSPSMDGDNLMGVGKGVVKLLWQV</sequence>
<evidence type="ECO:0000313" key="2">
    <source>
        <dbReference type="Proteomes" id="UP001177021"/>
    </source>
</evidence>
<reference evidence="1" key="1">
    <citation type="submission" date="2023-10" db="EMBL/GenBank/DDBJ databases">
        <authorList>
            <person name="Rodriguez Cubillos JULIANA M."/>
            <person name="De Vega J."/>
        </authorList>
    </citation>
    <scope>NUCLEOTIDE SEQUENCE</scope>
</reference>
<gene>
    <name evidence="1" type="ORF">MILVUS5_LOCUS22934</name>
</gene>
<proteinExistence type="predicted"/>
<dbReference type="EMBL" id="CASHSV030000206">
    <property type="protein sequence ID" value="CAJ2656115.1"/>
    <property type="molecule type" value="Genomic_DNA"/>
</dbReference>
<dbReference type="Proteomes" id="UP001177021">
    <property type="component" value="Unassembled WGS sequence"/>
</dbReference>
<comment type="caution">
    <text evidence="1">The sequence shown here is derived from an EMBL/GenBank/DDBJ whole genome shotgun (WGS) entry which is preliminary data.</text>
</comment>
<name>A0ACB0KFQ8_TRIPR</name>
<keyword evidence="2" id="KW-1185">Reference proteome</keyword>
<organism evidence="1 2">
    <name type="scientific">Trifolium pratense</name>
    <name type="common">Red clover</name>
    <dbReference type="NCBI Taxonomy" id="57577"/>
    <lineage>
        <taxon>Eukaryota</taxon>
        <taxon>Viridiplantae</taxon>
        <taxon>Streptophyta</taxon>
        <taxon>Embryophyta</taxon>
        <taxon>Tracheophyta</taxon>
        <taxon>Spermatophyta</taxon>
        <taxon>Magnoliopsida</taxon>
        <taxon>eudicotyledons</taxon>
        <taxon>Gunneridae</taxon>
        <taxon>Pentapetalae</taxon>
        <taxon>rosids</taxon>
        <taxon>fabids</taxon>
        <taxon>Fabales</taxon>
        <taxon>Fabaceae</taxon>
        <taxon>Papilionoideae</taxon>
        <taxon>50 kb inversion clade</taxon>
        <taxon>NPAAA clade</taxon>
        <taxon>Hologalegina</taxon>
        <taxon>IRL clade</taxon>
        <taxon>Trifolieae</taxon>
        <taxon>Trifolium</taxon>
    </lineage>
</organism>
<accession>A0ACB0KFQ8</accession>
<evidence type="ECO:0000313" key="1">
    <source>
        <dbReference type="EMBL" id="CAJ2656115.1"/>
    </source>
</evidence>